<proteinExistence type="predicted"/>
<dbReference type="AlphaFoldDB" id="A0AAD3CRK2"/>
<gene>
    <name evidence="2" type="ORF">CTEN210_07368</name>
</gene>
<keyword evidence="1" id="KW-1133">Transmembrane helix</keyword>
<accession>A0AAD3CRK2</accession>
<sequence>MFFYDITPIPVYIFFSNHYHHFLEYIHNLEVDPDLIHAVHRGVVLGVMVLTFFILFPGEPMDFSTGKETIVDASNENTKKEADQKHAKDECSTKEKIIQNKNARTFQKTHSNNNKQGINLELILRVGMYIFIVTGGIYTLNNTYGISVKDIFKYYFPKEAAVLGI</sequence>
<dbReference type="Proteomes" id="UP001054902">
    <property type="component" value="Unassembled WGS sequence"/>
</dbReference>
<organism evidence="2 3">
    <name type="scientific">Chaetoceros tenuissimus</name>
    <dbReference type="NCBI Taxonomy" id="426638"/>
    <lineage>
        <taxon>Eukaryota</taxon>
        <taxon>Sar</taxon>
        <taxon>Stramenopiles</taxon>
        <taxon>Ochrophyta</taxon>
        <taxon>Bacillariophyta</taxon>
        <taxon>Coscinodiscophyceae</taxon>
        <taxon>Chaetocerotophycidae</taxon>
        <taxon>Chaetocerotales</taxon>
        <taxon>Chaetocerotaceae</taxon>
        <taxon>Chaetoceros</taxon>
    </lineage>
</organism>
<reference evidence="2 3" key="1">
    <citation type="journal article" date="2021" name="Sci. Rep.">
        <title>The genome of the diatom Chaetoceros tenuissimus carries an ancient integrated fragment of an extant virus.</title>
        <authorList>
            <person name="Hongo Y."/>
            <person name="Kimura K."/>
            <person name="Takaki Y."/>
            <person name="Yoshida Y."/>
            <person name="Baba S."/>
            <person name="Kobayashi G."/>
            <person name="Nagasaki K."/>
            <person name="Hano T."/>
            <person name="Tomaru Y."/>
        </authorList>
    </citation>
    <scope>NUCLEOTIDE SEQUENCE [LARGE SCALE GENOMIC DNA]</scope>
    <source>
        <strain evidence="2 3">NIES-3715</strain>
    </source>
</reference>
<evidence type="ECO:0000313" key="2">
    <source>
        <dbReference type="EMBL" id="GFH50892.1"/>
    </source>
</evidence>
<evidence type="ECO:0000256" key="1">
    <source>
        <dbReference type="SAM" id="Phobius"/>
    </source>
</evidence>
<keyword evidence="3" id="KW-1185">Reference proteome</keyword>
<keyword evidence="1" id="KW-0472">Membrane</keyword>
<name>A0AAD3CRK2_9STRA</name>
<comment type="caution">
    <text evidence="2">The sequence shown here is derived from an EMBL/GenBank/DDBJ whole genome shotgun (WGS) entry which is preliminary data.</text>
</comment>
<protein>
    <submittedName>
        <fullName evidence="2">Uncharacterized protein</fullName>
    </submittedName>
</protein>
<dbReference type="EMBL" id="BLLK01000045">
    <property type="protein sequence ID" value="GFH50892.1"/>
    <property type="molecule type" value="Genomic_DNA"/>
</dbReference>
<keyword evidence="1" id="KW-0812">Transmembrane</keyword>
<evidence type="ECO:0000313" key="3">
    <source>
        <dbReference type="Proteomes" id="UP001054902"/>
    </source>
</evidence>
<feature type="transmembrane region" description="Helical" evidence="1">
    <location>
        <begin position="122"/>
        <end position="140"/>
    </location>
</feature>